<keyword evidence="3" id="KW-1185">Reference proteome</keyword>
<evidence type="ECO:0000256" key="1">
    <source>
        <dbReference type="SAM" id="MobiDB-lite"/>
    </source>
</evidence>
<comment type="caution">
    <text evidence="2">The sequence shown here is derived from an EMBL/GenBank/DDBJ whole genome shotgun (WGS) entry which is preliminary data.</text>
</comment>
<accession>A0AAN6MGL9</accession>
<feature type="region of interest" description="Disordered" evidence="1">
    <location>
        <begin position="228"/>
        <end position="247"/>
    </location>
</feature>
<organism evidence="2 3">
    <name type="scientific">Staphylotrichum tortipilum</name>
    <dbReference type="NCBI Taxonomy" id="2831512"/>
    <lineage>
        <taxon>Eukaryota</taxon>
        <taxon>Fungi</taxon>
        <taxon>Dikarya</taxon>
        <taxon>Ascomycota</taxon>
        <taxon>Pezizomycotina</taxon>
        <taxon>Sordariomycetes</taxon>
        <taxon>Sordariomycetidae</taxon>
        <taxon>Sordariales</taxon>
        <taxon>Chaetomiaceae</taxon>
        <taxon>Staphylotrichum</taxon>
    </lineage>
</organism>
<feature type="compositionally biased region" description="Acidic residues" evidence="1">
    <location>
        <begin position="234"/>
        <end position="245"/>
    </location>
</feature>
<protein>
    <submittedName>
        <fullName evidence="2">Uncharacterized protein</fullName>
    </submittedName>
</protein>
<dbReference type="Proteomes" id="UP001303889">
    <property type="component" value="Unassembled WGS sequence"/>
</dbReference>
<proteinExistence type="predicted"/>
<evidence type="ECO:0000313" key="2">
    <source>
        <dbReference type="EMBL" id="KAK3899558.1"/>
    </source>
</evidence>
<evidence type="ECO:0000313" key="3">
    <source>
        <dbReference type="Proteomes" id="UP001303889"/>
    </source>
</evidence>
<dbReference type="AlphaFoldDB" id="A0AAN6MGL9"/>
<sequence>MAGILQLLDSLAGTEPPSGIDDIYPFHLAASFLDGGKTCCGVITSLCSTFGNGYLFRHEYDDLGHTVLDTFMIAILHSHTTVSPEHVSTRFNPPTAFQEKNRTFVGDGTPRCGNCGLELKLGPLHTLVVVAFYLAHRGMHGETMFGPLAILVCLLSLGADGSLRTMMSVEDILGHAESGRCCHKLMDASDLMEAVPHDFVAQWTTDCQTGWRCIQQVLILVKHAGDDIPQQDDKSDEDDESDGDLDFNKSSTLVFAASSRQKTMRFHTSIGSYCPVMARNQGPESIH</sequence>
<reference evidence="2" key="1">
    <citation type="journal article" date="2023" name="Mol. Phylogenet. Evol.">
        <title>Genome-scale phylogeny and comparative genomics of the fungal order Sordariales.</title>
        <authorList>
            <person name="Hensen N."/>
            <person name="Bonometti L."/>
            <person name="Westerberg I."/>
            <person name="Brannstrom I.O."/>
            <person name="Guillou S."/>
            <person name="Cros-Aarteil S."/>
            <person name="Calhoun S."/>
            <person name="Haridas S."/>
            <person name="Kuo A."/>
            <person name="Mondo S."/>
            <person name="Pangilinan J."/>
            <person name="Riley R."/>
            <person name="LaButti K."/>
            <person name="Andreopoulos B."/>
            <person name="Lipzen A."/>
            <person name="Chen C."/>
            <person name="Yan M."/>
            <person name="Daum C."/>
            <person name="Ng V."/>
            <person name="Clum A."/>
            <person name="Steindorff A."/>
            <person name="Ohm R.A."/>
            <person name="Martin F."/>
            <person name="Silar P."/>
            <person name="Natvig D.O."/>
            <person name="Lalanne C."/>
            <person name="Gautier V."/>
            <person name="Ament-Velasquez S.L."/>
            <person name="Kruys A."/>
            <person name="Hutchinson M.I."/>
            <person name="Powell A.J."/>
            <person name="Barry K."/>
            <person name="Miller A.N."/>
            <person name="Grigoriev I.V."/>
            <person name="Debuchy R."/>
            <person name="Gladieux P."/>
            <person name="Hiltunen Thoren M."/>
            <person name="Johannesson H."/>
        </authorList>
    </citation>
    <scope>NUCLEOTIDE SEQUENCE</scope>
    <source>
        <strain evidence="2">CBS 103.79</strain>
    </source>
</reference>
<gene>
    <name evidence="2" type="ORF">C8A05DRAFT_46404</name>
</gene>
<dbReference type="EMBL" id="MU855769">
    <property type="protein sequence ID" value="KAK3899558.1"/>
    <property type="molecule type" value="Genomic_DNA"/>
</dbReference>
<reference evidence="2" key="2">
    <citation type="submission" date="2023-05" db="EMBL/GenBank/DDBJ databases">
        <authorList>
            <consortium name="Lawrence Berkeley National Laboratory"/>
            <person name="Steindorff A."/>
            <person name="Hensen N."/>
            <person name="Bonometti L."/>
            <person name="Westerberg I."/>
            <person name="Brannstrom I.O."/>
            <person name="Guillou S."/>
            <person name="Cros-Aarteil S."/>
            <person name="Calhoun S."/>
            <person name="Haridas S."/>
            <person name="Kuo A."/>
            <person name="Mondo S."/>
            <person name="Pangilinan J."/>
            <person name="Riley R."/>
            <person name="Labutti K."/>
            <person name="Andreopoulos B."/>
            <person name="Lipzen A."/>
            <person name="Chen C."/>
            <person name="Yanf M."/>
            <person name="Daum C."/>
            <person name="Ng V."/>
            <person name="Clum A."/>
            <person name="Ohm R."/>
            <person name="Martin F."/>
            <person name="Silar P."/>
            <person name="Natvig D."/>
            <person name="Lalanne C."/>
            <person name="Gautier V."/>
            <person name="Ament-Velasquez S.L."/>
            <person name="Kruys A."/>
            <person name="Hutchinson M.I."/>
            <person name="Powell A.J."/>
            <person name="Barry K."/>
            <person name="Miller A.N."/>
            <person name="Grigoriev I.V."/>
            <person name="Debuchy R."/>
            <person name="Gladieux P."/>
            <person name="Thoren M.H."/>
            <person name="Johannesson H."/>
        </authorList>
    </citation>
    <scope>NUCLEOTIDE SEQUENCE</scope>
    <source>
        <strain evidence="2">CBS 103.79</strain>
    </source>
</reference>
<name>A0AAN6MGL9_9PEZI</name>